<keyword evidence="3" id="KW-1185">Reference proteome</keyword>
<evidence type="ECO:0000313" key="3">
    <source>
        <dbReference type="Proteomes" id="UP001319861"/>
    </source>
</evidence>
<accession>A0ABM7PWM7</accession>
<sequence length="147" mass="14501">MTHTTGRWAAAAATAGGAAHLAMVPAGGWMAVLGLAMAAACLPCAWHLWRRPSVRAARAVIGMSLAMVAVHAALVLSAVGAMGAMGAMGGGAAGAHSHGVHEITAAGADDGHIAVMLVVIAIELVTALASAAWVGRQRTARAAVVRA</sequence>
<keyword evidence="1" id="KW-0812">Transmembrane</keyword>
<proteinExistence type="predicted"/>
<protein>
    <submittedName>
        <fullName evidence="2">Uncharacterized protein</fullName>
    </submittedName>
</protein>
<keyword evidence="1" id="KW-0472">Membrane</keyword>
<gene>
    <name evidence="2" type="ORF">SCMU_24730</name>
</gene>
<dbReference type="EMBL" id="AP024525">
    <property type="protein sequence ID" value="BCT76631.1"/>
    <property type="molecule type" value="Genomic_DNA"/>
</dbReference>
<name>A0ABM7PWM7_SINCY</name>
<feature type="transmembrane region" description="Helical" evidence="1">
    <location>
        <begin position="113"/>
        <end position="134"/>
    </location>
</feature>
<evidence type="ECO:0000313" key="2">
    <source>
        <dbReference type="EMBL" id="BCT76631.1"/>
    </source>
</evidence>
<feature type="transmembrane region" description="Helical" evidence="1">
    <location>
        <begin position="29"/>
        <end position="48"/>
    </location>
</feature>
<keyword evidence="1" id="KW-1133">Transmembrane helix</keyword>
<organism evidence="2 3">
    <name type="scientific">Sinomonas cyclohexanicum</name>
    <name type="common">Corynebacterium cyclohexanicum</name>
    <dbReference type="NCBI Taxonomy" id="322009"/>
    <lineage>
        <taxon>Bacteria</taxon>
        <taxon>Bacillati</taxon>
        <taxon>Actinomycetota</taxon>
        <taxon>Actinomycetes</taxon>
        <taxon>Micrococcales</taxon>
        <taxon>Micrococcaceae</taxon>
        <taxon>Sinomonas</taxon>
    </lineage>
</organism>
<dbReference type="Proteomes" id="UP001319861">
    <property type="component" value="Chromosome"/>
</dbReference>
<dbReference type="RefSeq" id="WP_229229427.1">
    <property type="nucleotide sequence ID" value="NZ_AP024525.1"/>
</dbReference>
<reference evidence="2 3" key="1">
    <citation type="journal article" date="2021" name="J. Biosci. Bioeng.">
        <title>Identification and characterization of a chc gene cluster responsible for the aromatization pathway of cyclohexanecarboxylate degradation in Sinomonas cyclohexanicum ATCC 51369.</title>
        <authorList>
            <person name="Yamamoto T."/>
            <person name="Hasegawa Y."/>
            <person name="Lau P.C.K."/>
            <person name="Iwaki H."/>
        </authorList>
    </citation>
    <scope>NUCLEOTIDE SEQUENCE [LARGE SCALE GENOMIC DNA]</scope>
    <source>
        <strain evidence="2 3">ATCC 51369</strain>
    </source>
</reference>
<feature type="transmembrane region" description="Helical" evidence="1">
    <location>
        <begin position="60"/>
        <end position="93"/>
    </location>
</feature>
<evidence type="ECO:0000256" key="1">
    <source>
        <dbReference type="SAM" id="Phobius"/>
    </source>
</evidence>